<feature type="signal peptide" evidence="1">
    <location>
        <begin position="1"/>
        <end position="22"/>
    </location>
</feature>
<dbReference type="Proteomes" id="UP001560573">
    <property type="component" value="Unassembled WGS sequence"/>
</dbReference>
<feature type="chain" id="PRO_5046318743" evidence="1">
    <location>
        <begin position="23"/>
        <end position="201"/>
    </location>
</feature>
<accession>A0ABV3ZG02</accession>
<sequence>MKKKSFTLLLAACFFCYLSANAQTTFHLGVKGDIDLTNISGNGMSKSLQTDYEAGVFGEINFGQKWGIQPEVMYSRRDAKISDDFSKYYINQASIDYKNTVKLNYIVVPIMAKYNISKLFTVNLGPQFGFKMYDDEDLLKSGKPAFKDLDFGVAGGLTLNVSESFKFYARYYQGLSNINNIDDRYSWKTKQIQIGVAVRVL</sequence>
<evidence type="ECO:0000259" key="2">
    <source>
        <dbReference type="Pfam" id="PF13568"/>
    </source>
</evidence>
<evidence type="ECO:0000313" key="3">
    <source>
        <dbReference type="EMBL" id="MEX6688021.1"/>
    </source>
</evidence>
<keyword evidence="4" id="KW-1185">Reference proteome</keyword>
<reference evidence="3 4" key="1">
    <citation type="submission" date="2023-07" db="EMBL/GenBank/DDBJ databases">
        <authorList>
            <person name="Lian W.-H."/>
        </authorList>
    </citation>
    <scope>NUCLEOTIDE SEQUENCE [LARGE SCALE GENOMIC DNA]</scope>
    <source>
        <strain evidence="3 4">SYSU DXS3180</strain>
    </source>
</reference>
<proteinExistence type="predicted"/>
<name>A0ABV3ZG02_9BACT</name>
<comment type="caution">
    <text evidence="3">The sequence shown here is derived from an EMBL/GenBank/DDBJ whole genome shotgun (WGS) entry which is preliminary data.</text>
</comment>
<keyword evidence="1" id="KW-0732">Signal</keyword>
<protein>
    <submittedName>
        <fullName evidence="3">Porin family protein</fullName>
    </submittedName>
</protein>
<evidence type="ECO:0000313" key="4">
    <source>
        <dbReference type="Proteomes" id="UP001560573"/>
    </source>
</evidence>
<dbReference type="InterPro" id="IPR011250">
    <property type="entry name" value="OMP/PagP_B-barrel"/>
</dbReference>
<evidence type="ECO:0000256" key="1">
    <source>
        <dbReference type="SAM" id="SignalP"/>
    </source>
</evidence>
<dbReference type="RefSeq" id="WP_369329428.1">
    <property type="nucleotide sequence ID" value="NZ_JAULBC010000003.1"/>
</dbReference>
<feature type="domain" description="Outer membrane protein beta-barrel" evidence="2">
    <location>
        <begin position="22"/>
        <end position="178"/>
    </location>
</feature>
<gene>
    <name evidence="3" type="ORF">QTN47_10975</name>
</gene>
<dbReference type="SUPFAM" id="SSF56925">
    <property type="entry name" value="OMPA-like"/>
    <property type="match status" value="1"/>
</dbReference>
<dbReference type="Pfam" id="PF13568">
    <property type="entry name" value="OMP_b-brl_2"/>
    <property type="match status" value="1"/>
</dbReference>
<dbReference type="InterPro" id="IPR025665">
    <property type="entry name" value="Beta-barrel_OMP_2"/>
</dbReference>
<dbReference type="EMBL" id="JAULBC010000003">
    <property type="protein sequence ID" value="MEX6688021.1"/>
    <property type="molecule type" value="Genomic_DNA"/>
</dbReference>
<organism evidence="3 4">
    <name type="scientific">Danxiaibacter flavus</name>
    <dbReference type="NCBI Taxonomy" id="3049108"/>
    <lineage>
        <taxon>Bacteria</taxon>
        <taxon>Pseudomonadati</taxon>
        <taxon>Bacteroidota</taxon>
        <taxon>Chitinophagia</taxon>
        <taxon>Chitinophagales</taxon>
        <taxon>Chitinophagaceae</taxon>
        <taxon>Danxiaibacter</taxon>
    </lineage>
</organism>